<dbReference type="AlphaFoldDB" id="A0A1A8VZ54"/>
<reference evidence="3 4" key="1">
    <citation type="submission" date="2016-05" db="EMBL/GenBank/DDBJ databases">
        <authorList>
            <person name="Naeem Raeece"/>
        </authorList>
    </citation>
    <scope>NUCLEOTIDE SEQUENCE [LARGE SCALE GENOMIC DNA]</scope>
</reference>
<name>A0A1A8VZ54_PLAOA</name>
<gene>
    <name evidence="2" type="ORF">POVCU1_024990</name>
    <name evidence="1" type="ORF">POVCU2_0027250</name>
</gene>
<accession>A0A1A8VZ54</accession>
<sequence length="101" mass="11487">MRSSFLLPHIMFIKGSYLLQKYASCEEFTCRDSFLPLSNKVMVFLNDKLHVIDCGCLNDQLPVIDCGCLNDQLPVIDCGCLNDQFPVIDCGCMRCFYNTCE</sequence>
<evidence type="ECO:0000313" key="2">
    <source>
        <dbReference type="EMBL" id="SBS93240.1"/>
    </source>
</evidence>
<dbReference type="EMBL" id="FLQV01000462">
    <property type="protein sequence ID" value="SBS93240.1"/>
    <property type="molecule type" value="Genomic_DNA"/>
</dbReference>
<protein>
    <submittedName>
        <fullName evidence="1">Uncharacterized protein</fullName>
    </submittedName>
</protein>
<dbReference type="Proteomes" id="UP000078546">
    <property type="component" value="Unassembled WGS sequence"/>
</dbReference>
<evidence type="ECO:0000313" key="4">
    <source>
        <dbReference type="Proteomes" id="UP000078560"/>
    </source>
</evidence>
<reference evidence="1" key="2">
    <citation type="submission" date="2016-05" db="EMBL/GenBank/DDBJ databases">
        <authorList>
            <person name="Lavstsen T."/>
            <person name="Jespersen J.S."/>
        </authorList>
    </citation>
    <scope>NUCLEOTIDE SEQUENCE [LARGE SCALE GENOMIC DNA]</scope>
</reference>
<dbReference type="EMBL" id="FLQU01000374">
    <property type="protein sequence ID" value="SBS84658.1"/>
    <property type="molecule type" value="Genomic_DNA"/>
</dbReference>
<proteinExistence type="predicted"/>
<organism evidence="1 4">
    <name type="scientific">Plasmodium ovale curtisi</name>
    <dbReference type="NCBI Taxonomy" id="864141"/>
    <lineage>
        <taxon>Eukaryota</taxon>
        <taxon>Sar</taxon>
        <taxon>Alveolata</taxon>
        <taxon>Apicomplexa</taxon>
        <taxon>Aconoidasida</taxon>
        <taxon>Haemosporida</taxon>
        <taxon>Plasmodiidae</taxon>
        <taxon>Plasmodium</taxon>
        <taxon>Plasmodium (Plasmodium)</taxon>
    </lineage>
</organism>
<dbReference type="Proteomes" id="UP000078560">
    <property type="component" value="Unassembled WGS sequence"/>
</dbReference>
<evidence type="ECO:0000313" key="3">
    <source>
        <dbReference type="Proteomes" id="UP000078546"/>
    </source>
</evidence>
<evidence type="ECO:0000313" key="1">
    <source>
        <dbReference type="EMBL" id="SBS84658.1"/>
    </source>
</evidence>